<dbReference type="Proteomes" id="UP000321039">
    <property type="component" value="Unassembled WGS sequence"/>
</dbReference>
<dbReference type="Gene3D" id="3.40.630.30">
    <property type="match status" value="1"/>
</dbReference>
<dbReference type="HAMAP" id="MF_00689">
    <property type="entry name" value="Bpt"/>
    <property type="match status" value="1"/>
</dbReference>
<keyword evidence="2 4" id="KW-0808">Transferase</keyword>
<dbReference type="SUPFAM" id="SSF55729">
    <property type="entry name" value="Acyl-CoA N-acyltransferases (Nat)"/>
    <property type="match status" value="1"/>
</dbReference>
<comment type="caution">
    <text evidence="7">The sequence shown here is derived from an EMBL/GenBank/DDBJ whole genome shotgun (WGS) entry which is preliminary data.</text>
</comment>
<protein>
    <recommendedName>
        <fullName evidence="4">Aspartate/glutamate leucyltransferase</fullName>
        <ecNumber evidence="4">2.3.2.29</ecNumber>
    </recommendedName>
</protein>
<comment type="subcellular location">
    <subcellularLocation>
        <location evidence="4">Cytoplasm</location>
    </subcellularLocation>
</comment>
<dbReference type="InterPro" id="IPR016181">
    <property type="entry name" value="Acyl_CoA_acyltransferase"/>
</dbReference>
<comment type="catalytic activity">
    <reaction evidence="4">
        <text>N-terminal L-aspartyl-[protein] + L-leucyl-tRNA(Leu) = N-terminal L-leucyl-L-aspartyl-[protein] + tRNA(Leu) + H(+)</text>
        <dbReference type="Rhea" id="RHEA:50420"/>
        <dbReference type="Rhea" id="RHEA-COMP:9613"/>
        <dbReference type="Rhea" id="RHEA-COMP:9622"/>
        <dbReference type="Rhea" id="RHEA-COMP:12669"/>
        <dbReference type="Rhea" id="RHEA-COMP:12674"/>
        <dbReference type="ChEBI" id="CHEBI:15378"/>
        <dbReference type="ChEBI" id="CHEBI:64720"/>
        <dbReference type="ChEBI" id="CHEBI:78442"/>
        <dbReference type="ChEBI" id="CHEBI:78494"/>
        <dbReference type="ChEBI" id="CHEBI:133042"/>
        <dbReference type="EC" id="2.3.2.29"/>
    </reaction>
</comment>
<gene>
    <name evidence="4" type="primary">bpt</name>
    <name evidence="7" type="ORF">FV139_07795</name>
</gene>
<dbReference type="GO" id="GO:0005737">
    <property type="term" value="C:cytoplasm"/>
    <property type="evidence" value="ECO:0007669"/>
    <property type="project" value="UniProtKB-SubCell"/>
</dbReference>
<dbReference type="InterPro" id="IPR017138">
    <property type="entry name" value="Asp_Glu_LeuTrfase"/>
</dbReference>
<evidence type="ECO:0000256" key="2">
    <source>
        <dbReference type="ARBA" id="ARBA00022679"/>
    </source>
</evidence>
<comment type="similarity">
    <text evidence="4">Belongs to the R-transferase family. Bpt subfamily.</text>
</comment>
<dbReference type="RefSeq" id="WP_148067758.1">
    <property type="nucleotide sequence ID" value="NZ_VRZA01000002.1"/>
</dbReference>
<comment type="catalytic activity">
    <reaction evidence="4">
        <text>N-terminal L-glutamyl-[protein] + L-leucyl-tRNA(Leu) = N-terminal L-leucyl-L-glutamyl-[protein] + tRNA(Leu) + H(+)</text>
        <dbReference type="Rhea" id="RHEA:50412"/>
        <dbReference type="Rhea" id="RHEA-COMP:9613"/>
        <dbReference type="Rhea" id="RHEA-COMP:9622"/>
        <dbReference type="Rhea" id="RHEA-COMP:12664"/>
        <dbReference type="Rhea" id="RHEA-COMP:12668"/>
        <dbReference type="ChEBI" id="CHEBI:15378"/>
        <dbReference type="ChEBI" id="CHEBI:64721"/>
        <dbReference type="ChEBI" id="CHEBI:78442"/>
        <dbReference type="ChEBI" id="CHEBI:78494"/>
        <dbReference type="ChEBI" id="CHEBI:133041"/>
        <dbReference type="EC" id="2.3.2.29"/>
    </reaction>
</comment>
<dbReference type="EMBL" id="VRZA01000002">
    <property type="protein sequence ID" value="TXS95759.1"/>
    <property type="molecule type" value="Genomic_DNA"/>
</dbReference>
<dbReference type="GO" id="GO:0008914">
    <property type="term" value="F:leucyl-tRNA--protein transferase activity"/>
    <property type="evidence" value="ECO:0007669"/>
    <property type="project" value="UniProtKB-UniRule"/>
</dbReference>
<evidence type="ECO:0000256" key="4">
    <source>
        <dbReference type="HAMAP-Rule" id="MF_00689"/>
    </source>
</evidence>
<evidence type="ECO:0000259" key="6">
    <source>
        <dbReference type="Pfam" id="PF04377"/>
    </source>
</evidence>
<feature type="domain" description="N-end rule aminoacyl transferase C-terminal" evidence="6">
    <location>
        <begin position="107"/>
        <end position="227"/>
    </location>
</feature>
<proteinExistence type="inferred from homology"/>
<dbReference type="PANTHER" id="PTHR21367">
    <property type="entry name" value="ARGININE-TRNA-PROTEIN TRANSFERASE 1"/>
    <property type="match status" value="1"/>
</dbReference>
<reference evidence="7 8" key="1">
    <citation type="submission" date="2019-08" db="EMBL/GenBank/DDBJ databases">
        <title>Parahaliea maris sp. nov., isolated from the surface seawater.</title>
        <authorList>
            <person name="Liu Y."/>
        </authorList>
    </citation>
    <scope>NUCLEOTIDE SEQUENCE [LARGE SCALE GENOMIC DNA]</scope>
    <source>
        <strain evidence="7 8">HSLHS9</strain>
    </source>
</reference>
<dbReference type="GO" id="GO:0071596">
    <property type="term" value="P:ubiquitin-dependent protein catabolic process via the N-end rule pathway"/>
    <property type="evidence" value="ECO:0007669"/>
    <property type="project" value="InterPro"/>
</dbReference>
<dbReference type="InterPro" id="IPR007472">
    <property type="entry name" value="N-end_Aminoacyl_Trfase_C"/>
</dbReference>
<dbReference type="PIRSF" id="PIRSF037208">
    <property type="entry name" value="ATE_pro_prd"/>
    <property type="match status" value="1"/>
</dbReference>
<sequence length="241" mass="28800">MTSSLRDLKVYTTYPHSCSYLREQEATTLFIDPRQEVDQHLYSSLSTLGFRRSGNHVYRPHCSHCKACIPARIPVQDFQPRRSQRRSLRRNRDLIVERTLDIRDDQAYNLYRHYIEQRHADGDMYPPDREQYESFLNNAWDCTRYYRFYEHRKLLGVAVVDVMTDGLSAIYTFFDPDEQHRGLGSYAILWQIEQAREMGLQYLYLGYWIQACKKMAYKAEYQPLELLVENRWQRMEPAGGL</sequence>
<evidence type="ECO:0000313" key="8">
    <source>
        <dbReference type="Proteomes" id="UP000321039"/>
    </source>
</evidence>
<dbReference type="EC" id="2.3.2.29" evidence="4"/>
<keyword evidence="8" id="KW-1185">Reference proteome</keyword>
<dbReference type="GO" id="GO:0004057">
    <property type="term" value="F:arginyl-tRNA--protein transferase activity"/>
    <property type="evidence" value="ECO:0007669"/>
    <property type="project" value="InterPro"/>
</dbReference>
<organism evidence="7 8">
    <name type="scientific">Parahaliea maris</name>
    <dbReference type="NCBI Taxonomy" id="2716870"/>
    <lineage>
        <taxon>Bacteria</taxon>
        <taxon>Pseudomonadati</taxon>
        <taxon>Pseudomonadota</taxon>
        <taxon>Gammaproteobacteria</taxon>
        <taxon>Cellvibrionales</taxon>
        <taxon>Halieaceae</taxon>
        <taxon>Parahaliea</taxon>
    </lineage>
</organism>
<comment type="function">
    <text evidence="4">Functions in the N-end rule pathway of protein degradation where it conjugates Leu from its aminoacyl-tRNA to the N-termini of proteins containing an N-terminal aspartate or glutamate.</text>
</comment>
<dbReference type="Pfam" id="PF04377">
    <property type="entry name" value="ATE_C"/>
    <property type="match status" value="1"/>
</dbReference>
<accession>A0A5C9A6Q6</accession>
<dbReference type="CDD" id="cd04301">
    <property type="entry name" value="NAT_SF"/>
    <property type="match status" value="1"/>
</dbReference>
<keyword evidence="3 4" id="KW-0012">Acyltransferase</keyword>
<dbReference type="PANTHER" id="PTHR21367:SF1">
    <property type="entry name" value="ARGINYL-TRNA--PROTEIN TRANSFERASE 1"/>
    <property type="match status" value="1"/>
</dbReference>
<evidence type="ECO:0000256" key="3">
    <source>
        <dbReference type="ARBA" id="ARBA00023315"/>
    </source>
</evidence>
<dbReference type="NCBIfam" id="NF002346">
    <property type="entry name" value="PRK01305.2-3"/>
    <property type="match status" value="1"/>
</dbReference>
<evidence type="ECO:0000259" key="5">
    <source>
        <dbReference type="Pfam" id="PF04376"/>
    </source>
</evidence>
<dbReference type="Pfam" id="PF04376">
    <property type="entry name" value="ATE_N"/>
    <property type="match status" value="1"/>
</dbReference>
<dbReference type="InterPro" id="IPR007471">
    <property type="entry name" value="N-end_Aminoacyl_Trfase_N"/>
</dbReference>
<dbReference type="InterPro" id="IPR030700">
    <property type="entry name" value="N-end_Aminoacyl_Trfase"/>
</dbReference>
<feature type="domain" description="N-end aminoacyl transferase N-terminal" evidence="5">
    <location>
        <begin position="16"/>
        <end position="86"/>
    </location>
</feature>
<dbReference type="AlphaFoldDB" id="A0A5C9A6Q6"/>
<dbReference type="NCBIfam" id="NF002341">
    <property type="entry name" value="PRK01305.1-1"/>
    <property type="match status" value="1"/>
</dbReference>
<name>A0A5C9A6Q6_9GAMM</name>
<keyword evidence="1 4" id="KW-0963">Cytoplasm</keyword>
<evidence type="ECO:0000256" key="1">
    <source>
        <dbReference type="ARBA" id="ARBA00022490"/>
    </source>
</evidence>
<evidence type="ECO:0000313" key="7">
    <source>
        <dbReference type="EMBL" id="TXS95759.1"/>
    </source>
</evidence>
<dbReference type="NCBIfam" id="NF002345">
    <property type="entry name" value="PRK01305.2-2"/>
    <property type="match status" value="1"/>
</dbReference>
<dbReference type="NCBIfam" id="NF002342">
    <property type="entry name" value="PRK01305.1-3"/>
    <property type="match status" value="1"/>
</dbReference>